<comment type="caution">
    <text evidence="1">The sequence shown here is derived from an EMBL/GenBank/DDBJ whole genome shotgun (WGS) entry which is preliminary data.</text>
</comment>
<reference evidence="1" key="1">
    <citation type="submission" date="2023-05" db="EMBL/GenBank/DDBJ databases">
        <title>Nepenthes gracilis genome sequencing.</title>
        <authorList>
            <person name="Fukushima K."/>
        </authorList>
    </citation>
    <scope>NUCLEOTIDE SEQUENCE</scope>
    <source>
        <strain evidence="1">SING2019-196</strain>
    </source>
</reference>
<proteinExistence type="predicted"/>
<accession>A0AAD3S3Y3</accession>
<organism evidence="1 2">
    <name type="scientific">Nepenthes gracilis</name>
    <name type="common">Slender pitcher plant</name>
    <dbReference type="NCBI Taxonomy" id="150966"/>
    <lineage>
        <taxon>Eukaryota</taxon>
        <taxon>Viridiplantae</taxon>
        <taxon>Streptophyta</taxon>
        <taxon>Embryophyta</taxon>
        <taxon>Tracheophyta</taxon>
        <taxon>Spermatophyta</taxon>
        <taxon>Magnoliopsida</taxon>
        <taxon>eudicotyledons</taxon>
        <taxon>Gunneridae</taxon>
        <taxon>Pentapetalae</taxon>
        <taxon>Caryophyllales</taxon>
        <taxon>Nepenthaceae</taxon>
        <taxon>Nepenthes</taxon>
    </lineage>
</organism>
<evidence type="ECO:0000313" key="1">
    <source>
        <dbReference type="EMBL" id="GMH03767.1"/>
    </source>
</evidence>
<evidence type="ECO:0000313" key="2">
    <source>
        <dbReference type="Proteomes" id="UP001279734"/>
    </source>
</evidence>
<dbReference type="Proteomes" id="UP001279734">
    <property type="component" value="Unassembled WGS sequence"/>
</dbReference>
<sequence length="87" mass="9996">MISEESRHRCIDVAGIADDECSVWPRHSLRALQKQQMYATGNMSVLVRSRALTPFDGEGEEEEEAKKRRGEDRGRDWQNIKLVVVHS</sequence>
<gene>
    <name evidence="1" type="ORF">Nepgr_005606</name>
</gene>
<name>A0AAD3S3Y3_NEPGR</name>
<protein>
    <submittedName>
        <fullName evidence="1">Uncharacterized protein</fullName>
    </submittedName>
</protein>
<dbReference type="EMBL" id="BSYO01000004">
    <property type="protein sequence ID" value="GMH03767.1"/>
    <property type="molecule type" value="Genomic_DNA"/>
</dbReference>
<dbReference type="AlphaFoldDB" id="A0AAD3S3Y3"/>
<keyword evidence="2" id="KW-1185">Reference proteome</keyword>